<organism evidence="1">
    <name type="scientific">Arundo donax</name>
    <name type="common">Giant reed</name>
    <name type="synonym">Donax arundinaceus</name>
    <dbReference type="NCBI Taxonomy" id="35708"/>
    <lineage>
        <taxon>Eukaryota</taxon>
        <taxon>Viridiplantae</taxon>
        <taxon>Streptophyta</taxon>
        <taxon>Embryophyta</taxon>
        <taxon>Tracheophyta</taxon>
        <taxon>Spermatophyta</taxon>
        <taxon>Magnoliopsida</taxon>
        <taxon>Liliopsida</taxon>
        <taxon>Poales</taxon>
        <taxon>Poaceae</taxon>
        <taxon>PACMAD clade</taxon>
        <taxon>Arundinoideae</taxon>
        <taxon>Arundineae</taxon>
        <taxon>Arundo</taxon>
    </lineage>
</organism>
<sequence>MLLFEFWEHSPFSSALNHSEDVSSDFSGPRFDFSSSSQLVGFVMLDVDEQLVDAREIDSFEEQNLVLLEESPNEDGSSFTFFLLTVLHRKTGLTSRDVVMGLLKIGILGEPSSVAAETLFPNFPFSTKELSLFKGSPLMTSWILIFRTSAEVDDAERIEVTALPSAVSKSQSSLNSLVPLDESLSIFSGVIDISIRFIFSSSCR</sequence>
<dbReference type="AlphaFoldDB" id="A0A0A9CP94"/>
<reference evidence="1" key="2">
    <citation type="journal article" date="2015" name="Data Brief">
        <title>Shoot transcriptome of the giant reed, Arundo donax.</title>
        <authorList>
            <person name="Barrero R.A."/>
            <person name="Guerrero F.D."/>
            <person name="Moolhuijzen P."/>
            <person name="Goolsby J.A."/>
            <person name="Tidwell J."/>
            <person name="Bellgard S.E."/>
            <person name="Bellgard M.I."/>
        </authorList>
    </citation>
    <scope>NUCLEOTIDE SEQUENCE</scope>
    <source>
        <tissue evidence="1">Shoot tissue taken approximately 20 cm above the soil surface</tissue>
    </source>
</reference>
<proteinExistence type="predicted"/>
<protein>
    <submittedName>
        <fullName evidence="1">Uncharacterized protein</fullName>
    </submittedName>
</protein>
<reference evidence="1" key="1">
    <citation type="submission" date="2014-09" db="EMBL/GenBank/DDBJ databases">
        <authorList>
            <person name="Magalhaes I.L.F."/>
            <person name="Oliveira U."/>
            <person name="Santos F.R."/>
            <person name="Vidigal T.H.D.A."/>
            <person name="Brescovit A.D."/>
            <person name="Santos A.J."/>
        </authorList>
    </citation>
    <scope>NUCLEOTIDE SEQUENCE</scope>
    <source>
        <tissue evidence="1">Shoot tissue taken approximately 20 cm above the soil surface</tissue>
    </source>
</reference>
<dbReference type="EMBL" id="GBRH01222685">
    <property type="protein sequence ID" value="JAD75210.1"/>
    <property type="molecule type" value="Transcribed_RNA"/>
</dbReference>
<evidence type="ECO:0000313" key="1">
    <source>
        <dbReference type="EMBL" id="JAD75210.1"/>
    </source>
</evidence>
<accession>A0A0A9CP94</accession>
<name>A0A0A9CP94_ARUDO</name>